<dbReference type="AlphaFoldDB" id="A0A1H0DVP2"/>
<accession>A0A1H0DVP2</accession>
<feature type="transmembrane region" description="Helical" evidence="7">
    <location>
        <begin position="7"/>
        <end position="33"/>
    </location>
</feature>
<sequence>MENNPVFRYWVLVGMVLIAGFSQGMLLPVLAVMLEGAGVSSSANGLNAAALYMGIILISPFIEAPVRKYGYKPVILIGLVLVTISVMLFPLWQAFWFWFVLRMVVGIADNLIHFSTQVWISTTSTPEKRGRQLALYGLAFGMGFGLGPMMTRLLEIHQFLPFIISAVMSLIAFGFMLLLKNEWPVKELATASKMGTFSRYKKVIKLAWFALLPGFCYGYLEASLHGNYPVYALRMGIDIQLTTMFLLPGFVFGSLVTQLPLGILSDKLGRSRVLLTLMGTGGLLFMLMPLIEQYPIVLFSGFVITGMLLGSLFSLGITYLADLVPASLLPTGNVMTAVLFGFGSMTGPIVGGILIEVIGSGAIYYSISAMLGLMVAAGCIFEFQQLKEEKKAAA</sequence>
<dbReference type="InterPro" id="IPR047200">
    <property type="entry name" value="MFS_YcaD-like"/>
</dbReference>
<organism evidence="9 10">
    <name type="scientific">Alkalicoccus daliensis</name>
    <dbReference type="NCBI Taxonomy" id="745820"/>
    <lineage>
        <taxon>Bacteria</taxon>
        <taxon>Bacillati</taxon>
        <taxon>Bacillota</taxon>
        <taxon>Bacilli</taxon>
        <taxon>Bacillales</taxon>
        <taxon>Bacillaceae</taxon>
        <taxon>Alkalicoccus</taxon>
    </lineage>
</organism>
<dbReference type="RefSeq" id="WP_090842017.1">
    <property type="nucleotide sequence ID" value="NZ_FNIL01000003.1"/>
</dbReference>
<proteinExistence type="predicted"/>
<keyword evidence="10" id="KW-1185">Reference proteome</keyword>
<dbReference type="OrthoDB" id="478565at2"/>
<feature type="transmembrane region" description="Helical" evidence="7">
    <location>
        <begin position="240"/>
        <end position="261"/>
    </location>
</feature>
<evidence type="ECO:0000256" key="4">
    <source>
        <dbReference type="ARBA" id="ARBA00022692"/>
    </source>
</evidence>
<feature type="transmembrane region" description="Helical" evidence="7">
    <location>
        <begin position="69"/>
        <end position="89"/>
    </location>
</feature>
<dbReference type="STRING" id="745820.SAMN04488053_103102"/>
<reference evidence="10" key="1">
    <citation type="submission" date="2016-10" db="EMBL/GenBank/DDBJ databases">
        <authorList>
            <person name="Varghese N."/>
            <person name="Submissions S."/>
        </authorList>
    </citation>
    <scope>NUCLEOTIDE SEQUENCE [LARGE SCALE GENOMIC DNA]</scope>
    <source>
        <strain evidence="10">CGMCC 1.10369</strain>
    </source>
</reference>
<feature type="transmembrane region" description="Helical" evidence="7">
    <location>
        <begin position="133"/>
        <end position="153"/>
    </location>
</feature>
<evidence type="ECO:0000256" key="2">
    <source>
        <dbReference type="ARBA" id="ARBA00022448"/>
    </source>
</evidence>
<keyword evidence="4 7" id="KW-0812">Transmembrane</keyword>
<dbReference type="SUPFAM" id="SSF103473">
    <property type="entry name" value="MFS general substrate transporter"/>
    <property type="match status" value="1"/>
</dbReference>
<keyword evidence="2" id="KW-0813">Transport</keyword>
<dbReference type="PRINTS" id="PR01035">
    <property type="entry name" value="TCRTETA"/>
</dbReference>
<dbReference type="InterPro" id="IPR001958">
    <property type="entry name" value="Tet-R_TetA/multi-R_MdtG-like"/>
</dbReference>
<protein>
    <submittedName>
        <fullName evidence="9">Predicted arabinose efflux permease, MFS family</fullName>
    </submittedName>
</protein>
<comment type="subcellular location">
    <subcellularLocation>
        <location evidence="1">Cell membrane</location>
        <topology evidence="1">Multi-pass membrane protein</topology>
    </subcellularLocation>
</comment>
<evidence type="ECO:0000256" key="6">
    <source>
        <dbReference type="ARBA" id="ARBA00023136"/>
    </source>
</evidence>
<dbReference type="InterPro" id="IPR036259">
    <property type="entry name" value="MFS_trans_sf"/>
</dbReference>
<evidence type="ECO:0000256" key="1">
    <source>
        <dbReference type="ARBA" id="ARBA00004651"/>
    </source>
</evidence>
<feature type="transmembrane region" description="Helical" evidence="7">
    <location>
        <begin position="45"/>
        <end position="62"/>
    </location>
</feature>
<keyword evidence="5 7" id="KW-1133">Transmembrane helix</keyword>
<name>A0A1H0DVP2_9BACI</name>
<evidence type="ECO:0000313" key="9">
    <source>
        <dbReference type="EMBL" id="SDN74185.1"/>
    </source>
</evidence>
<feature type="transmembrane region" description="Helical" evidence="7">
    <location>
        <begin position="297"/>
        <end position="321"/>
    </location>
</feature>
<evidence type="ECO:0000256" key="5">
    <source>
        <dbReference type="ARBA" id="ARBA00022989"/>
    </source>
</evidence>
<dbReference type="PANTHER" id="PTHR23521:SF2">
    <property type="entry name" value="TRANSPORTER MFS SUPERFAMILY"/>
    <property type="match status" value="1"/>
</dbReference>
<evidence type="ECO:0000313" key="10">
    <source>
        <dbReference type="Proteomes" id="UP000198778"/>
    </source>
</evidence>
<evidence type="ECO:0000256" key="3">
    <source>
        <dbReference type="ARBA" id="ARBA00022475"/>
    </source>
</evidence>
<feature type="domain" description="Major facilitator superfamily (MFS) profile" evidence="8">
    <location>
        <begin position="8"/>
        <end position="390"/>
    </location>
</feature>
<dbReference type="GO" id="GO:0005886">
    <property type="term" value="C:plasma membrane"/>
    <property type="evidence" value="ECO:0007669"/>
    <property type="project" value="UniProtKB-SubCell"/>
</dbReference>
<dbReference type="Pfam" id="PF07690">
    <property type="entry name" value="MFS_1"/>
    <property type="match status" value="1"/>
</dbReference>
<gene>
    <name evidence="9" type="ORF">SAMN04488053_103102</name>
</gene>
<evidence type="ECO:0000256" key="7">
    <source>
        <dbReference type="SAM" id="Phobius"/>
    </source>
</evidence>
<keyword evidence="3" id="KW-1003">Cell membrane</keyword>
<dbReference type="EMBL" id="FNIL01000003">
    <property type="protein sequence ID" value="SDN74185.1"/>
    <property type="molecule type" value="Genomic_DNA"/>
</dbReference>
<feature type="transmembrane region" description="Helical" evidence="7">
    <location>
        <begin position="203"/>
        <end position="220"/>
    </location>
</feature>
<feature type="transmembrane region" description="Helical" evidence="7">
    <location>
        <begin position="273"/>
        <end position="291"/>
    </location>
</feature>
<dbReference type="PANTHER" id="PTHR23521">
    <property type="entry name" value="TRANSPORTER MFS SUPERFAMILY"/>
    <property type="match status" value="1"/>
</dbReference>
<feature type="transmembrane region" description="Helical" evidence="7">
    <location>
        <begin position="333"/>
        <end position="355"/>
    </location>
</feature>
<dbReference type="PROSITE" id="PS50850">
    <property type="entry name" value="MFS"/>
    <property type="match status" value="1"/>
</dbReference>
<dbReference type="Proteomes" id="UP000198778">
    <property type="component" value="Unassembled WGS sequence"/>
</dbReference>
<dbReference type="GO" id="GO:0022857">
    <property type="term" value="F:transmembrane transporter activity"/>
    <property type="evidence" value="ECO:0007669"/>
    <property type="project" value="InterPro"/>
</dbReference>
<keyword evidence="6 7" id="KW-0472">Membrane</keyword>
<dbReference type="InterPro" id="IPR011701">
    <property type="entry name" value="MFS"/>
</dbReference>
<feature type="transmembrane region" description="Helical" evidence="7">
    <location>
        <begin position="361"/>
        <end position="381"/>
    </location>
</feature>
<dbReference type="InterPro" id="IPR020846">
    <property type="entry name" value="MFS_dom"/>
</dbReference>
<dbReference type="Gene3D" id="1.20.1250.20">
    <property type="entry name" value="MFS general substrate transporter like domains"/>
    <property type="match status" value="2"/>
</dbReference>
<feature type="transmembrane region" description="Helical" evidence="7">
    <location>
        <begin position="159"/>
        <end position="179"/>
    </location>
</feature>
<dbReference type="CDD" id="cd17477">
    <property type="entry name" value="MFS_YcaD_like"/>
    <property type="match status" value="1"/>
</dbReference>
<evidence type="ECO:0000259" key="8">
    <source>
        <dbReference type="PROSITE" id="PS50850"/>
    </source>
</evidence>